<evidence type="ECO:0000256" key="4">
    <source>
        <dbReference type="ARBA" id="ARBA00022840"/>
    </source>
</evidence>
<comment type="caution">
    <text evidence="7">The sequence shown here is derived from an EMBL/GenBank/DDBJ whole genome shotgun (WGS) entry which is preliminary data.</text>
</comment>
<dbReference type="SUPFAM" id="SSF55729">
    <property type="entry name" value="Acyl-CoA N-acyltransferases (Nat)"/>
    <property type="match status" value="1"/>
</dbReference>
<dbReference type="Gene3D" id="3.40.50.11040">
    <property type="match status" value="1"/>
</dbReference>
<dbReference type="Pfam" id="PF13718">
    <property type="entry name" value="GNAT_acetyltr_2"/>
    <property type="match status" value="2"/>
</dbReference>
<dbReference type="GO" id="GO:1904812">
    <property type="term" value="P:rRNA acetylation involved in maturation of SSU-rRNA"/>
    <property type="evidence" value="ECO:0007669"/>
    <property type="project" value="TreeGrafter"/>
</dbReference>
<dbReference type="EMBL" id="BAEQ01000025">
    <property type="protein sequence ID" value="GAC28547.1"/>
    <property type="molecule type" value="Genomic_DNA"/>
</dbReference>
<dbReference type="InterPro" id="IPR000182">
    <property type="entry name" value="GNAT_dom"/>
</dbReference>
<keyword evidence="2" id="KW-0819">tRNA processing</keyword>
<dbReference type="STRING" id="1121922.GCA_000428905_00979"/>
<accession>K6ZDY1</accession>
<keyword evidence="3" id="KW-0547">Nucleotide-binding</keyword>
<protein>
    <submittedName>
        <fullName evidence="7">tRNA(Met) cytidine acetyltransferase</fullName>
        <ecNumber evidence="7">2.3.1.193</ecNumber>
    </submittedName>
</protein>
<dbReference type="Proteomes" id="UP000006251">
    <property type="component" value="Unassembled WGS sequence"/>
</dbReference>
<proteinExistence type="predicted"/>
<evidence type="ECO:0000259" key="6">
    <source>
        <dbReference type="PROSITE" id="PS51186"/>
    </source>
</evidence>
<keyword evidence="8" id="KW-1185">Reference proteome</keyword>
<evidence type="ECO:0000313" key="8">
    <source>
        <dbReference type="Proteomes" id="UP000006251"/>
    </source>
</evidence>
<evidence type="ECO:0000256" key="2">
    <source>
        <dbReference type="ARBA" id="ARBA00022694"/>
    </source>
</evidence>
<dbReference type="PANTHER" id="PTHR10925:SF5">
    <property type="entry name" value="RNA CYTIDINE ACETYLTRANSFERASE"/>
    <property type="match status" value="1"/>
</dbReference>
<feature type="domain" description="N-acetyltransferase" evidence="6">
    <location>
        <begin position="442"/>
        <end position="603"/>
    </location>
</feature>
<dbReference type="AlphaFoldDB" id="K6ZDY1"/>
<dbReference type="GO" id="GO:0005524">
    <property type="term" value="F:ATP binding"/>
    <property type="evidence" value="ECO:0007669"/>
    <property type="project" value="UniProtKB-KW"/>
</dbReference>
<dbReference type="Pfam" id="PF05127">
    <property type="entry name" value="NAT10_TcmA_helicase"/>
    <property type="match status" value="1"/>
</dbReference>
<evidence type="ECO:0000313" key="7">
    <source>
        <dbReference type="EMBL" id="GAC28547.1"/>
    </source>
</evidence>
<dbReference type="InterPro" id="IPR016181">
    <property type="entry name" value="Acyl_CoA_acyltransferase"/>
</dbReference>
<evidence type="ECO:0000256" key="1">
    <source>
        <dbReference type="ARBA" id="ARBA00022679"/>
    </source>
</evidence>
<dbReference type="GO" id="GO:1990883">
    <property type="term" value="F:18S rRNA cytidine N-acetyltransferase activity"/>
    <property type="evidence" value="ECO:0007669"/>
    <property type="project" value="TreeGrafter"/>
</dbReference>
<dbReference type="PROSITE" id="PS51186">
    <property type="entry name" value="GNAT"/>
    <property type="match status" value="1"/>
</dbReference>
<name>K6ZDY1_9ALTE</name>
<dbReference type="RefSeq" id="WP_006010796.1">
    <property type="nucleotide sequence ID" value="NZ_BAEQ01000025.1"/>
</dbReference>
<dbReference type="EC" id="2.3.1.193" evidence="7"/>
<organism evidence="7 8">
    <name type="scientific">Brumicola pallidula DSM 14239 = ACAM 615</name>
    <dbReference type="NCBI Taxonomy" id="1121922"/>
    <lineage>
        <taxon>Bacteria</taxon>
        <taxon>Pseudomonadati</taxon>
        <taxon>Pseudomonadota</taxon>
        <taxon>Gammaproteobacteria</taxon>
        <taxon>Alteromonadales</taxon>
        <taxon>Alteromonadaceae</taxon>
        <taxon>Brumicola</taxon>
    </lineage>
</organism>
<dbReference type="CDD" id="cd04301">
    <property type="entry name" value="NAT_SF"/>
    <property type="match status" value="1"/>
</dbReference>
<dbReference type="InterPro" id="IPR027417">
    <property type="entry name" value="P-loop_NTPase"/>
</dbReference>
<dbReference type="Gene3D" id="3.40.50.300">
    <property type="entry name" value="P-loop containing nucleotide triphosphate hydrolases"/>
    <property type="match status" value="1"/>
</dbReference>
<dbReference type="SUPFAM" id="SSF52540">
    <property type="entry name" value="P-loop containing nucleoside triphosphate hydrolases"/>
    <property type="match status" value="1"/>
</dbReference>
<dbReference type="Gene3D" id="3.40.630.30">
    <property type="match status" value="1"/>
</dbReference>
<dbReference type="Pfam" id="PF08351">
    <property type="entry name" value="TmcA_N"/>
    <property type="match status" value="1"/>
</dbReference>
<dbReference type="GO" id="GO:0000049">
    <property type="term" value="F:tRNA binding"/>
    <property type="evidence" value="ECO:0007669"/>
    <property type="project" value="TreeGrafter"/>
</dbReference>
<dbReference type="InterPro" id="IPR032672">
    <property type="entry name" value="TmcA/NAT10/Kre33"/>
</dbReference>
<keyword evidence="1 7" id="KW-0808">Transferase</keyword>
<keyword evidence="4" id="KW-0067">ATP-binding</keyword>
<sequence length="740" mass="82922">MIDWLAKRQQQPSHRQLLLISGDLDWCQRQTACLLAQTKAPSLLLSNAVLSFDNNAQLNFVTSCQISQYKQQLGTEYALVIYNAFDGLKPSALYAVEGTIGKSGLLVIMCPDLKEWQHYEAAHSGIAFSYNTQHATSLFISRMKEILLKDLNIAYITPNTAHLPFAYTRQNTQHEHLLGALTSQQQMAFKSVLSNAKHDKSIALITAKRGRGKSTLLGQIAAAFAIQGEDTRIYITAPHINNAQRAQIEYKQAIANSNLDTINTIRRSGQQLSKLELTFIAPDQLGHLPKAALLIVDEAAAIAPSIVLYACQNFAHVVMATTLAGYEGSGLGFRIRVLPKLKILSDALTCVELHKPLRWYNEDSLETVFSLIFAPFVKDTTAQNNYMTSPTDSLLHNTQIEATHSYFHQLNKLWLIKNEQILGQVFNLLIQSHYQTTPDDLMRILDASEQHIVVLTNSADINAPCLAISAVAIIAQEGNIAFCENDSLLAKIICSQRRVNGHLVAQNLAMTFCDGWFMTANSWRISRIAVKPDLRRLGLGKMLLQEIRILAQQSAVDFLSTSFGLTSELSYFWQSQAFTLLKIGARRDTSSGEHSGIMFMSLTEQASDTFDSYRNVAINDIDYFLKHLLKNSKDINSVLLTQIVIQHRLEPNILLDKHATPATTHYLRSTQFINNKRTFVNAAASIYYQLDKLNIYASTELYTLFIQAHQKNLSKQNKQQILSKLKLKLTNTIEAVNHPP</sequence>
<dbReference type="PANTHER" id="PTHR10925">
    <property type="entry name" value="N-ACETYLTRANSFERASE 10"/>
    <property type="match status" value="1"/>
</dbReference>
<gene>
    <name evidence="7" type="primary">tmcA</name>
    <name evidence="7" type="ORF">GPAL_1683</name>
</gene>
<dbReference type="InterPro" id="IPR013562">
    <property type="entry name" value="TmcA/NAT10_N"/>
</dbReference>
<dbReference type="GO" id="GO:0008033">
    <property type="term" value="P:tRNA processing"/>
    <property type="evidence" value="ECO:0007669"/>
    <property type="project" value="UniProtKB-KW"/>
</dbReference>
<evidence type="ECO:0000256" key="3">
    <source>
        <dbReference type="ARBA" id="ARBA00022741"/>
    </source>
</evidence>
<evidence type="ECO:0000256" key="5">
    <source>
        <dbReference type="ARBA" id="ARBA00023315"/>
    </source>
</evidence>
<reference evidence="8" key="1">
    <citation type="journal article" date="2014" name="Environ. Microbiol.">
        <title>Comparative genomics of the marine bacterial genus Glaciecola reveals the high degree of genomic diversity and genomic characteristic for cold adaptation.</title>
        <authorList>
            <person name="Qin Q.L."/>
            <person name="Xie B.B."/>
            <person name="Yu Y."/>
            <person name="Shu Y.L."/>
            <person name="Rong J.C."/>
            <person name="Zhang Y.J."/>
            <person name="Zhao D.L."/>
            <person name="Chen X.L."/>
            <person name="Zhang X.Y."/>
            <person name="Chen B."/>
            <person name="Zhou B.C."/>
            <person name="Zhang Y.Z."/>
        </authorList>
    </citation>
    <scope>NUCLEOTIDE SEQUENCE [LARGE SCALE GENOMIC DNA]</scope>
    <source>
        <strain evidence="8">ACAM 615</strain>
    </source>
</reference>
<dbReference type="InterPro" id="IPR007807">
    <property type="entry name" value="TcmA/NAT10_helicase"/>
</dbReference>
<keyword evidence="5 7" id="KW-0012">Acyltransferase</keyword>